<dbReference type="GO" id="GO:0005829">
    <property type="term" value="C:cytosol"/>
    <property type="evidence" value="ECO:0007669"/>
    <property type="project" value="TreeGrafter"/>
</dbReference>
<dbReference type="InterPro" id="IPR002586">
    <property type="entry name" value="CobQ/CobB/MinD/ParA_Nub-bd_dom"/>
</dbReference>
<dbReference type="Proteomes" id="UP000184263">
    <property type="component" value="Unassembled WGS sequence"/>
</dbReference>
<dbReference type="GO" id="GO:0009898">
    <property type="term" value="C:cytoplasmic side of plasma membrane"/>
    <property type="evidence" value="ECO:0007669"/>
    <property type="project" value="TreeGrafter"/>
</dbReference>
<dbReference type="OrthoDB" id="9794577at2"/>
<dbReference type="AlphaFoldDB" id="A0A1M6S456"/>
<dbReference type="InterPro" id="IPR027417">
    <property type="entry name" value="P-loop_NTPase"/>
</dbReference>
<dbReference type="PROSITE" id="PS51257">
    <property type="entry name" value="PROKAR_LIPOPROTEIN"/>
    <property type="match status" value="1"/>
</dbReference>
<feature type="domain" description="CobQ/CobB/MinD/ParA nucleotide binding" evidence="1">
    <location>
        <begin position="9"/>
        <end position="212"/>
    </location>
</feature>
<evidence type="ECO:0000313" key="2">
    <source>
        <dbReference type="EMBL" id="SHK39298.1"/>
    </source>
</evidence>
<organism evidence="2 3">
    <name type="scientific">Selenomonas ruminantium</name>
    <dbReference type="NCBI Taxonomy" id="971"/>
    <lineage>
        <taxon>Bacteria</taxon>
        <taxon>Bacillati</taxon>
        <taxon>Bacillota</taxon>
        <taxon>Negativicutes</taxon>
        <taxon>Selenomonadales</taxon>
        <taxon>Selenomonadaceae</taxon>
        <taxon>Selenomonas</taxon>
    </lineage>
</organism>
<dbReference type="Pfam" id="PF01656">
    <property type="entry name" value="CbiA"/>
    <property type="match status" value="1"/>
</dbReference>
<sequence length="284" mass="32639">MEGHRSIIIAVFSTSSGCGKTITAINLAAGLADEGYRTCLVDLDLQFGDVMGYLDLVSDVTLADAQKAIVQDEERFRIDDYLTEYKCGDTSFAVLPPPREINDAYQVSVEAVEKIINSMRGFNFIVLDMTAVFSTLNLSMLDMSTMIVFLGVMDFLPSVKNYKVGYDTLLRFDYEQRKICLVENKADSERYIKARDVERLLGAEFYHHLPYDYQALTHSIRMGRPLMYSVPLSPLTQSYWHLVGKFTNRQRSASQQLEQQKTEKKRWLSWLLDKRIKVPMYKTR</sequence>
<dbReference type="Gene3D" id="3.40.50.300">
    <property type="entry name" value="P-loop containing nucleotide triphosphate hydrolases"/>
    <property type="match status" value="1"/>
</dbReference>
<dbReference type="PANTHER" id="PTHR43384">
    <property type="entry name" value="SEPTUM SITE-DETERMINING PROTEIN MIND HOMOLOG, CHLOROPLASTIC-RELATED"/>
    <property type="match status" value="1"/>
</dbReference>
<dbReference type="RefSeq" id="WP_073088221.1">
    <property type="nucleotide sequence ID" value="NZ_FRBC01000003.1"/>
</dbReference>
<reference evidence="2 3" key="1">
    <citation type="submission" date="2016-11" db="EMBL/GenBank/DDBJ databases">
        <authorList>
            <person name="Jaros S."/>
            <person name="Januszkiewicz K."/>
            <person name="Wedrychowicz H."/>
        </authorList>
    </citation>
    <scope>NUCLEOTIDE SEQUENCE [LARGE SCALE GENOMIC DNA]</scope>
    <source>
        <strain evidence="2 3">HD4</strain>
    </source>
</reference>
<evidence type="ECO:0000259" key="1">
    <source>
        <dbReference type="Pfam" id="PF01656"/>
    </source>
</evidence>
<accession>A0A1M6S456</accession>
<dbReference type="GO" id="GO:0016887">
    <property type="term" value="F:ATP hydrolysis activity"/>
    <property type="evidence" value="ECO:0007669"/>
    <property type="project" value="TreeGrafter"/>
</dbReference>
<protein>
    <submittedName>
        <fullName evidence="2">Pilus assembly protein CpaE</fullName>
    </submittedName>
</protein>
<dbReference type="EMBL" id="FRBC01000003">
    <property type="protein sequence ID" value="SHK39298.1"/>
    <property type="molecule type" value="Genomic_DNA"/>
</dbReference>
<gene>
    <name evidence="2" type="ORF">SAMN05216582_10393</name>
</gene>
<name>A0A1M6S456_SELRU</name>
<evidence type="ECO:0000313" key="3">
    <source>
        <dbReference type="Proteomes" id="UP000184263"/>
    </source>
</evidence>
<dbReference type="InterPro" id="IPR050625">
    <property type="entry name" value="ParA/MinD_ATPase"/>
</dbReference>
<dbReference type="GO" id="GO:0005524">
    <property type="term" value="F:ATP binding"/>
    <property type="evidence" value="ECO:0007669"/>
    <property type="project" value="TreeGrafter"/>
</dbReference>
<proteinExistence type="predicted"/>
<dbReference type="SUPFAM" id="SSF52540">
    <property type="entry name" value="P-loop containing nucleoside triphosphate hydrolases"/>
    <property type="match status" value="1"/>
</dbReference>
<dbReference type="GO" id="GO:0051782">
    <property type="term" value="P:negative regulation of cell division"/>
    <property type="evidence" value="ECO:0007669"/>
    <property type="project" value="TreeGrafter"/>
</dbReference>
<dbReference type="PANTHER" id="PTHR43384:SF13">
    <property type="entry name" value="SLR0110 PROTEIN"/>
    <property type="match status" value="1"/>
</dbReference>